<dbReference type="VEuPathDB" id="VectorBase:SCAU001866"/>
<organism evidence="3 4">
    <name type="scientific">Stomoxys calcitrans</name>
    <name type="common">Stable fly</name>
    <name type="synonym">Conops calcitrans</name>
    <dbReference type="NCBI Taxonomy" id="35570"/>
    <lineage>
        <taxon>Eukaryota</taxon>
        <taxon>Metazoa</taxon>
        <taxon>Ecdysozoa</taxon>
        <taxon>Arthropoda</taxon>
        <taxon>Hexapoda</taxon>
        <taxon>Insecta</taxon>
        <taxon>Pterygota</taxon>
        <taxon>Neoptera</taxon>
        <taxon>Endopterygota</taxon>
        <taxon>Diptera</taxon>
        <taxon>Brachycera</taxon>
        <taxon>Muscomorpha</taxon>
        <taxon>Muscoidea</taxon>
        <taxon>Muscidae</taxon>
        <taxon>Stomoxys</taxon>
    </lineage>
</organism>
<feature type="signal peptide" evidence="2">
    <location>
        <begin position="1"/>
        <end position="30"/>
    </location>
</feature>
<dbReference type="KEGG" id="scac:106082349"/>
<evidence type="ECO:0008006" key="5">
    <source>
        <dbReference type="Google" id="ProtNLM"/>
    </source>
</evidence>
<dbReference type="Proteomes" id="UP000095300">
    <property type="component" value="Unassembled WGS sequence"/>
</dbReference>
<sequence>MLRSLRQVANKSLAAVAFVLLCCSVGLTEAQENAQLQIPPSLVECYNTSYFMNRDNRLPYNLETLITLIEKVENSFGFDQDITQLSIALLHRFRQDGIQRAPGVTAAPGVLPYSPTGFQFPKFRILLSRLIPGNALRFPNSTLTREERCSLHFMLSSSFDTQVRGDENQVCNNLSQYRAQRLPRAVGLPQQRRSNFVGDVEILDDMQTRAGKKTAPGAQQRVNPVSFDYYDDVGYGYTGSDSNTISQCPVENGVIRTKWGNVAAGNLIAGIAAGLQPQTVQLRSLLALSSRRPGYSQNMPQVATVSVDNRYAATLAGDLAEVALVQVPMSSTGQATVGASGAWNSTVMPKWYFLSQRQNMEMTDAEIRGGLDGLIIALNIGTWRQQASNLKLSQLLRMYYSLDGVLNSGIMACSRAYYFQQNIQPTTLNVQASAFAQVLDREMQLRVTLSPDAIANFAASAASALGAYLPNMNDISCTVSGALPQDASLLITPMTNIYVFLDTTWPYYQVVDYVNYVLENLNINPYASSVTLLAAQDGSVMVNTTNYISDIFEGWNVTTHATFVQGFNLPNVLRTVQNFTYSYMNGQQANSTVGGLSLVALLIPYMSTVSATDSSYATTQLQYIGEQIPDLRFIYYAGGTVSRFSAFVQDPTQDLFPLSVGTNAATAGGPVVMRIKKIPRQIVNPRCGAAWYTSTWGTDQMAQYARPGVINFYRMVPNYFYGANSGRYLNIQSQYSSVTYTVCTSRSVVLPQQNSSSSSNSSGDQTCVQLQGNTFSYDLSAACSGYNTIHECPPLYVSVQAPTTVTQVTPCTDAACQTPDQMRYIVSVVNLGCFNGVAGLTASFLTILLALIAAHQLV</sequence>
<dbReference type="OrthoDB" id="10256829at2759"/>
<proteinExistence type="predicted"/>
<keyword evidence="1" id="KW-0812">Transmembrane</keyword>
<dbReference type="EnsemblMetazoa" id="SCAU001866-RB">
    <property type="protein sequence ID" value="SCAU001866-PB"/>
    <property type="gene ID" value="SCAU001866"/>
</dbReference>
<keyword evidence="4" id="KW-1185">Reference proteome</keyword>
<evidence type="ECO:0000256" key="2">
    <source>
        <dbReference type="SAM" id="SignalP"/>
    </source>
</evidence>
<keyword evidence="1" id="KW-0472">Membrane</keyword>
<accession>A0A1I8NTG3</accession>
<dbReference type="STRING" id="35570.A0A1I8NTG3"/>
<feature type="transmembrane region" description="Helical" evidence="1">
    <location>
        <begin position="824"/>
        <end position="854"/>
    </location>
</feature>
<keyword evidence="1" id="KW-1133">Transmembrane helix</keyword>
<feature type="chain" id="PRO_5009325456" description="N-acetylmuramoyl-L-alanine amidase" evidence="2">
    <location>
        <begin position="31"/>
        <end position="858"/>
    </location>
</feature>
<protein>
    <recommendedName>
        <fullName evidence="5">N-acetylmuramoyl-L-alanine amidase</fullName>
    </recommendedName>
</protein>
<evidence type="ECO:0000313" key="3">
    <source>
        <dbReference type="EnsemblMetazoa" id="SCAU001866-PB"/>
    </source>
</evidence>
<name>A0A1I8NTG3_STOCA</name>
<dbReference type="AlphaFoldDB" id="A0A1I8NTG3"/>
<keyword evidence="2" id="KW-0732">Signal</keyword>
<evidence type="ECO:0000256" key="1">
    <source>
        <dbReference type="SAM" id="Phobius"/>
    </source>
</evidence>
<reference evidence="3" key="1">
    <citation type="submission" date="2020-05" db="UniProtKB">
        <authorList>
            <consortium name="EnsemblMetazoa"/>
        </authorList>
    </citation>
    <scope>IDENTIFICATION</scope>
    <source>
        <strain evidence="3">USDA</strain>
    </source>
</reference>
<gene>
    <name evidence="3" type="primary">106082349</name>
</gene>
<evidence type="ECO:0000313" key="4">
    <source>
        <dbReference type="Proteomes" id="UP000095300"/>
    </source>
</evidence>